<dbReference type="GO" id="GO:0043531">
    <property type="term" value="F:ADP binding"/>
    <property type="evidence" value="ECO:0007669"/>
    <property type="project" value="InterPro"/>
</dbReference>
<dbReference type="InterPro" id="IPR002182">
    <property type="entry name" value="NB-ARC"/>
</dbReference>
<sequence>MAESLLSKLVEAVVSQAVETIAELLKSEVISLTSVRGEVKRLQDELERMKCFLEDADRKQDQDNRVRKWIAEVGDVANDVEDIIETFIWKVSSSYIVFKVCHLFKLRDEINVIQAKLNDISKSTQLYNIGFSSGEGTSSMANNQLQRTLRRSYPDDEDGDIISLEDSIAALKRELMKVKDRLCFVSVVGMGGLGKTTLAKKVFNHVKHHFDCHAWVFVSQQYVPREILSDILMQIGIGDTQNHDGQSLEEKTSKTEMLRKLEDHGLVEKTKKREILRILEEHDLLELVDNSQMLRKVLADRDLVEKTNKREILKVLEEHDLVDLLKKKLKEKRYLVVLDDIWRIEAWDSIKNAFPEGKEGSKVLFTTRNKEVALFADPCSSPIEPPFLTSEESWELLRRKAFRRSTSNEDDIRSEFEVLGREMLKKCEGLPLAIIILGGLLRTRDSVVGWKEVKEDLAAHLNKLKSHQEYEGVDGILSLSYYDLPNYLKPCFLYLGTFPEDREIPKRTLFQLWIAEGFVHPSSHHGETAEDLAEQYIGELANRCLVQVSKRRESGIGVKAYRMHDLMRDMCLSKAKELNFFEIIQEREMNKTVMTIQSRRIAIHHPRCDFDRYQIQTRLRSLVCFEINDFPTSCLRSKSFVTLRALELGFSRLSVDFSMLEAICQLIHLRHLGLRDTGITKLPNTISNLQNLYTLDLRNNSVILPWGISRLTRLTHLFVFFTFNIEFWRAECGWIMATGEPKRISFVRFDNLVKLTNLQNLKIAAISDKDARALLECPIFKTGSLRSLFMRLVGNHEFPKLQPLSHCHLLTKLHLVGRIPEGNLQCLPPSLVKLTLVFSNAHQDPMPVLEKLPNLEFLWLGRNSYYESKMVCSADGFPSLETLRLVGLPSLNEWRIEQGAMPSLKRLLIAEIPELQKIPEGLKFVTTLQQLDFIPSTFVDRLRC</sequence>
<dbReference type="Gene3D" id="3.40.50.300">
    <property type="entry name" value="P-loop containing nucleotide triphosphate hydrolases"/>
    <property type="match status" value="2"/>
</dbReference>
<evidence type="ECO:0000313" key="9">
    <source>
        <dbReference type="Proteomes" id="UP001187192"/>
    </source>
</evidence>
<evidence type="ECO:0000259" key="4">
    <source>
        <dbReference type="Pfam" id="PF00931"/>
    </source>
</evidence>
<dbReference type="GO" id="GO:0098542">
    <property type="term" value="P:defense response to other organism"/>
    <property type="evidence" value="ECO:0007669"/>
    <property type="project" value="TreeGrafter"/>
</dbReference>
<name>A0AA88AGT8_FICCA</name>
<dbReference type="Pfam" id="PF18052">
    <property type="entry name" value="Rx_N"/>
    <property type="match status" value="1"/>
</dbReference>
<dbReference type="Gene3D" id="1.10.8.430">
    <property type="entry name" value="Helical domain of apoptotic protease-activating factors"/>
    <property type="match status" value="1"/>
</dbReference>
<reference evidence="8" key="1">
    <citation type="submission" date="2023-07" db="EMBL/GenBank/DDBJ databases">
        <title>draft genome sequence of fig (Ficus carica).</title>
        <authorList>
            <person name="Takahashi T."/>
            <person name="Nishimura K."/>
        </authorList>
    </citation>
    <scope>NUCLEOTIDE SEQUENCE</scope>
</reference>
<dbReference type="InterPro" id="IPR036388">
    <property type="entry name" value="WH-like_DNA-bd_sf"/>
</dbReference>
<evidence type="ECO:0000259" key="6">
    <source>
        <dbReference type="Pfam" id="PF23559"/>
    </source>
</evidence>
<dbReference type="InterPro" id="IPR042197">
    <property type="entry name" value="Apaf_helical"/>
</dbReference>
<dbReference type="SUPFAM" id="SSF52058">
    <property type="entry name" value="L domain-like"/>
    <property type="match status" value="1"/>
</dbReference>
<dbReference type="Gene3D" id="3.80.10.10">
    <property type="entry name" value="Ribonuclease Inhibitor"/>
    <property type="match status" value="2"/>
</dbReference>
<dbReference type="PANTHER" id="PTHR23155">
    <property type="entry name" value="DISEASE RESISTANCE PROTEIN RP"/>
    <property type="match status" value="1"/>
</dbReference>
<evidence type="ECO:0000256" key="1">
    <source>
        <dbReference type="ARBA" id="ARBA00022737"/>
    </source>
</evidence>
<feature type="domain" description="NB-ARC" evidence="4">
    <location>
        <begin position="305"/>
        <end position="405"/>
    </location>
</feature>
<dbReference type="InterPro" id="IPR032675">
    <property type="entry name" value="LRR_dom_sf"/>
</dbReference>
<feature type="domain" description="Disease resistance N-terminal" evidence="5">
    <location>
        <begin position="13"/>
        <end position="92"/>
    </location>
</feature>
<protein>
    <submittedName>
        <fullName evidence="8">Uncharacterized protein</fullName>
    </submittedName>
</protein>
<dbReference type="InterPro" id="IPR041118">
    <property type="entry name" value="Rx_N"/>
</dbReference>
<dbReference type="InterPro" id="IPR044974">
    <property type="entry name" value="Disease_R_plants"/>
</dbReference>
<dbReference type="Gene3D" id="1.10.10.10">
    <property type="entry name" value="Winged helix-like DNA-binding domain superfamily/Winged helix DNA-binding domain"/>
    <property type="match status" value="1"/>
</dbReference>
<feature type="domain" description="NB-ARC" evidence="4">
    <location>
        <begin position="165"/>
        <end position="262"/>
    </location>
</feature>
<dbReference type="InterPro" id="IPR058922">
    <property type="entry name" value="WHD_DRP"/>
</dbReference>
<dbReference type="Proteomes" id="UP001187192">
    <property type="component" value="Unassembled WGS sequence"/>
</dbReference>
<dbReference type="Pfam" id="PF00931">
    <property type="entry name" value="NB-ARC"/>
    <property type="match status" value="2"/>
</dbReference>
<dbReference type="SUPFAM" id="SSF52540">
    <property type="entry name" value="P-loop containing nucleoside triphosphate hydrolases"/>
    <property type="match status" value="1"/>
</dbReference>
<evidence type="ECO:0000256" key="3">
    <source>
        <dbReference type="ARBA" id="ARBA00022821"/>
    </source>
</evidence>
<dbReference type="Gene3D" id="1.20.5.4130">
    <property type="match status" value="1"/>
</dbReference>
<evidence type="ECO:0000259" key="7">
    <source>
        <dbReference type="Pfam" id="PF23598"/>
    </source>
</evidence>
<keyword evidence="3" id="KW-0611">Plant defense</keyword>
<dbReference type="PANTHER" id="PTHR23155:SF1193">
    <property type="entry name" value="DISEASE RESISTANCE PROTEIN RPP13-RELATED"/>
    <property type="match status" value="1"/>
</dbReference>
<dbReference type="InterPro" id="IPR055414">
    <property type="entry name" value="LRR_R13L4/SHOC2-like"/>
</dbReference>
<evidence type="ECO:0000256" key="2">
    <source>
        <dbReference type="ARBA" id="ARBA00022741"/>
    </source>
</evidence>
<keyword evidence="9" id="KW-1185">Reference proteome</keyword>
<dbReference type="FunFam" id="1.10.10.10:FF:000322">
    <property type="entry name" value="Probable disease resistance protein At1g63360"/>
    <property type="match status" value="1"/>
</dbReference>
<dbReference type="AlphaFoldDB" id="A0AA88AGT8"/>
<keyword evidence="2" id="KW-0547">Nucleotide-binding</keyword>
<keyword evidence="1" id="KW-0677">Repeat</keyword>
<dbReference type="EMBL" id="BTGU01000043">
    <property type="protein sequence ID" value="GMN52787.1"/>
    <property type="molecule type" value="Genomic_DNA"/>
</dbReference>
<dbReference type="CDD" id="cd14798">
    <property type="entry name" value="RX-CC_like"/>
    <property type="match status" value="1"/>
</dbReference>
<evidence type="ECO:0000313" key="8">
    <source>
        <dbReference type="EMBL" id="GMN52787.1"/>
    </source>
</evidence>
<comment type="caution">
    <text evidence="8">The sequence shown here is derived from an EMBL/GenBank/DDBJ whole genome shotgun (WGS) entry which is preliminary data.</text>
</comment>
<dbReference type="InterPro" id="IPR038005">
    <property type="entry name" value="RX-like_CC"/>
</dbReference>
<dbReference type="FunFam" id="1.10.8.430:FF:000003">
    <property type="entry name" value="Probable disease resistance protein At5g66910"/>
    <property type="match status" value="1"/>
</dbReference>
<gene>
    <name evidence="8" type="ORF">TIFTF001_021918</name>
</gene>
<accession>A0AA88AGT8</accession>
<dbReference type="InterPro" id="IPR027417">
    <property type="entry name" value="P-loop_NTPase"/>
</dbReference>
<dbReference type="PRINTS" id="PR00364">
    <property type="entry name" value="DISEASERSIST"/>
</dbReference>
<dbReference type="Pfam" id="PF23598">
    <property type="entry name" value="LRR_14"/>
    <property type="match status" value="1"/>
</dbReference>
<feature type="domain" description="Disease resistance protein winged helix" evidence="6">
    <location>
        <begin position="498"/>
        <end position="570"/>
    </location>
</feature>
<proteinExistence type="predicted"/>
<evidence type="ECO:0000259" key="5">
    <source>
        <dbReference type="Pfam" id="PF18052"/>
    </source>
</evidence>
<dbReference type="Pfam" id="PF23559">
    <property type="entry name" value="WHD_DRP"/>
    <property type="match status" value="1"/>
</dbReference>
<organism evidence="8 9">
    <name type="scientific">Ficus carica</name>
    <name type="common">Common fig</name>
    <dbReference type="NCBI Taxonomy" id="3494"/>
    <lineage>
        <taxon>Eukaryota</taxon>
        <taxon>Viridiplantae</taxon>
        <taxon>Streptophyta</taxon>
        <taxon>Embryophyta</taxon>
        <taxon>Tracheophyta</taxon>
        <taxon>Spermatophyta</taxon>
        <taxon>Magnoliopsida</taxon>
        <taxon>eudicotyledons</taxon>
        <taxon>Gunneridae</taxon>
        <taxon>Pentapetalae</taxon>
        <taxon>rosids</taxon>
        <taxon>fabids</taxon>
        <taxon>Rosales</taxon>
        <taxon>Moraceae</taxon>
        <taxon>Ficeae</taxon>
        <taxon>Ficus</taxon>
    </lineage>
</organism>
<feature type="domain" description="Disease resistance R13L4/SHOC-2-like LRR" evidence="7">
    <location>
        <begin position="619"/>
        <end position="910"/>
    </location>
</feature>